<keyword evidence="3 10" id="KW-0732">Signal</keyword>
<dbReference type="GO" id="GO:0002376">
    <property type="term" value="P:immune system process"/>
    <property type="evidence" value="ECO:0007669"/>
    <property type="project" value="UniProtKB-KW"/>
</dbReference>
<dbReference type="PROSITE" id="PS50835">
    <property type="entry name" value="IG_LIKE"/>
    <property type="match status" value="1"/>
</dbReference>
<evidence type="ECO:0000256" key="3">
    <source>
        <dbReference type="ARBA" id="ARBA00022729"/>
    </source>
</evidence>
<dbReference type="InterPro" id="IPR013106">
    <property type="entry name" value="Ig_V-set"/>
</dbReference>
<keyword evidence="5 9" id="KW-0472">Membrane</keyword>
<dbReference type="InterPro" id="IPR036179">
    <property type="entry name" value="Ig-like_dom_sf"/>
</dbReference>
<sequence>MITLFVALYSLFSLCTAVRTSDIKELHVKTVKRGEDVTMECNMSKVTRKDNLAWYRQSFGKVPQCFVRYYRSNSGYKFNDEFKDSRFSMTVNDQKFDLNIIGTREDDGGEYFCGEVEGTKIKFTSGTRLQFEGEEMKHSPSPGTVNNNTDSGTLQDSNCSDGEGGNYWNVVLTMSLLFVSLIVNVLLGVLNENQGKGASSRNLQTSTTQADDEDDLNYAAGSFARHFSPSLKTTVSYFIQRD</sequence>
<dbReference type="PANTHER" id="PTHR19433:SF133">
    <property type="entry name" value="IMMUNE-TYPE RECEPTOR 5 PRECURSOR-RELATED"/>
    <property type="match status" value="1"/>
</dbReference>
<dbReference type="InterPro" id="IPR003599">
    <property type="entry name" value="Ig_sub"/>
</dbReference>
<dbReference type="InterPro" id="IPR007110">
    <property type="entry name" value="Ig-like_dom"/>
</dbReference>
<evidence type="ECO:0000256" key="1">
    <source>
        <dbReference type="ARBA" id="ARBA00004236"/>
    </source>
</evidence>
<dbReference type="AlphaFoldDB" id="A0A7J5ZKC4"/>
<evidence type="ECO:0000256" key="10">
    <source>
        <dbReference type="SAM" id="SignalP"/>
    </source>
</evidence>
<evidence type="ECO:0000256" key="6">
    <source>
        <dbReference type="ARBA" id="ARBA00023157"/>
    </source>
</evidence>
<dbReference type="InterPro" id="IPR013783">
    <property type="entry name" value="Ig-like_fold"/>
</dbReference>
<feature type="transmembrane region" description="Helical" evidence="9">
    <location>
        <begin position="167"/>
        <end position="190"/>
    </location>
</feature>
<keyword evidence="13" id="KW-1185">Reference proteome</keyword>
<feature type="signal peptide" evidence="10">
    <location>
        <begin position="1"/>
        <end position="17"/>
    </location>
</feature>
<keyword evidence="9" id="KW-1133">Transmembrane helix</keyword>
<dbReference type="GO" id="GO:0009617">
    <property type="term" value="P:response to bacterium"/>
    <property type="evidence" value="ECO:0007669"/>
    <property type="project" value="TreeGrafter"/>
</dbReference>
<gene>
    <name evidence="12" type="ORF">AMELA_G00281210</name>
</gene>
<evidence type="ECO:0000256" key="5">
    <source>
        <dbReference type="ARBA" id="ARBA00023136"/>
    </source>
</evidence>
<dbReference type="Pfam" id="PF07686">
    <property type="entry name" value="V-set"/>
    <property type="match status" value="1"/>
</dbReference>
<evidence type="ECO:0000313" key="13">
    <source>
        <dbReference type="Proteomes" id="UP000593565"/>
    </source>
</evidence>
<keyword evidence="6" id="KW-1015">Disulfide bond</keyword>
<dbReference type="PANTHER" id="PTHR19433">
    <property type="entry name" value="T-CELL RECEPTOR ALPHA CHAIN V REGION-RELATED"/>
    <property type="match status" value="1"/>
</dbReference>
<keyword evidence="2" id="KW-1003">Cell membrane</keyword>
<evidence type="ECO:0000256" key="9">
    <source>
        <dbReference type="SAM" id="Phobius"/>
    </source>
</evidence>
<evidence type="ECO:0000256" key="4">
    <source>
        <dbReference type="ARBA" id="ARBA00022859"/>
    </source>
</evidence>
<protein>
    <recommendedName>
        <fullName evidence="11">Ig-like domain-containing protein</fullName>
    </recommendedName>
</protein>
<dbReference type="SMART" id="SM00409">
    <property type="entry name" value="IG"/>
    <property type="match status" value="1"/>
</dbReference>
<dbReference type="Proteomes" id="UP000593565">
    <property type="component" value="Unassembled WGS sequence"/>
</dbReference>
<keyword evidence="7" id="KW-0325">Glycoprotein</keyword>
<name>A0A7J5ZKC4_AMEME</name>
<keyword evidence="9" id="KW-0812">Transmembrane</keyword>
<dbReference type="EMBL" id="JAAGNN010000028">
    <property type="protein sequence ID" value="KAF4071114.1"/>
    <property type="molecule type" value="Genomic_DNA"/>
</dbReference>
<dbReference type="InterPro" id="IPR052051">
    <property type="entry name" value="TCR_complex_component"/>
</dbReference>
<feature type="chain" id="PRO_5029819345" description="Ig-like domain-containing protein" evidence="10">
    <location>
        <begin position="18"/>
        <end position="242"/>
    </location>
</feature>
<evidence type="ECO:0000256" key="2">
    <source>
        <dbReference type="ARBA" id="ARBA00022475"/>
    </source>
</evidence>
<feature type="region of interest" description="Disordered" evidence="8">
    <location>
        <begin position="134"/>
        <end position="157"/>
    </location>
</feature>
<proteinExistence type="predicted"/>
<comment type="caution">
    <text evidence="12">The sequence shown here is derived from an EMBL/GenBank/DDBJ whole genome shotgun (WGS) entry which is preliminary data.</text>
</comment>
<dbReference type="GO" id="GO:0005886">
    <property type="term" value="C:plasma membrane"/>
    <property type="evidence" value="ECO:0007669"/>
    <property type="project" value="UniProtKB-SubCell"/>
</dbReference>
<evidence type="ECO:0000256" key="8">
    <source>
        <dbReference type="SAM" id="MobiDB-lite"/>
    </source>
</evidence>
<organism evidence="12 13">
    <name type="scientific">Ameiurus melas</name>
    <name type="common">Black bullhead</name>
    <name type="synonym">Silurus melas</name>
    <dbReference type="NCBI Taxonomy" id="219545"/>
    <lineage>
        <taxon>Eukaryota</taxon>
        <taxon>Metazoa</taxon>
        <taxon>Chordata</taxon>
        <taxon>Craniata</taxon>
        <taxon>Vertebrata</taxon>
        <taxon>Euteleostomi</taxon>
        <taxon>Actinopterygii</taxon>
        <taxon>Neopterygii</taxon>
        <taxon>Teleostei</taxon>
        <taxon>Ostariophysi</taxon>
        <taxon>Siluriformes</taxon>
        <taxon>Ictaluridae</taxon>
        <taxon>Ameiurus</taxon>
    </lineage>
</organism>
<evidence type="ECO:0000313" key="12">
    <source>
        <dbReference type="EMBL" id="KAF4071114.1"/>
    </source>
</evidence>
<dbReference type="Gene3D" id="2.60.40.10">
    <property type="entry name" value="Immunoglobulins"/>
    <property type="match status" value="1"/>
</dbReference>
<evidence type="ECO:0000256" key="7">
    <source>
        <dbReference type="ARBA" id="ARBA00023180"/>
    </source>
</evidence>
<comment type="subcellular location">
    <subcellularLocation>
        <location evidence="1">Cell membrane</location>
    </subcellularLocation>
</comment>
<dbReference type="SUPFAM" id="SSF48726">
    <property type="entry name" value="Immunoglobulin"/>
    <property type="match status" value="1"/>
</dbReference>
<accession>A0A7J5ZKC4</accession>
<evidence type="ECO:0000259" key="11">
    <source>
        <dbReference type="PROSITE" id="PS50835"/>
    </source>
</evidence>
<keyword evidence="4" id="KW-0391">Immunity</keyword>
<feature type="compositionally biased region" description="Polar residues" evidence="8">
    <location>
        <begin position="141"/>
        <end position="157"/>
    </location>
</feature>
<feature type="domain" description="Ig-like" evidence="11">
    <location>
        <begin position="31"/>
        <end position="113"/>
    </location>
</feature>
<reference evidence="12 13" key="1">
    <citation type="submission" date="2020-02" db="EMBL/GenBank/DDBJ databases">
        <title>A chromosome-scale genome assembly of the black bullhead catfish (Ameiurus melas).</title>
        <authorList>
            <person name="Wen M."/>
            <person name="Zham M."/>
            <person name="Cabau C."/>
            <person name="Klopp C."/>
            <person name="Donnadieu C."/>
            <person name="Roques C."/>
            <person name="Bouchez O."/>
            <person name="Lampietro C."/>
            <person name="Jouanno E."/>
            <person name="Herpin A."/>
            <person name="Louis A."/>
            <person name="Berthelot C."/>
            <person name="Parey E."/>
            <person name="Roest-Crollius H."/>
            <person name="Braasch I."/>
            <person name="Postlethwait J."/>
            <person name="Robinson-Rechavi M."/>
            <person name="Echchiki A."/>
            <person name="Begum T."/>
            <person name="Montfort J."/>
            <person name="Schartl M."/>
            <person name="Bobe J."/>
            <person name="Guiguen Y."/>
        </authorList>
    </citation>
    <scope>NUCLEOTIDE SEQUENCE [LARGE SCALE GENOMIC DNA]</scope>
    <source>
        <strain evidence="12">M_S1</strain>
        <tissue evidence="12">Blood</tissue>
    </source>
</reference>
<dbReference type="CDD" id="cd00099">
    <property type="entry name" value="IgV"/>
    <property type="match status" value="1"/>
</dbReference>